<keyword evidence="3" id="KW-0378">Hydrolase</keyword>
<dbReference type="OrthoDB" id="9799145at2"/>
<dbReference type="InterPro" id="IPR026026">
    <property type="entry name" value="HIT_Hint"/>
</dbReference>
<dbReference type="Pfam" id="PF01230">
    <property type="entry name" value="HIT"/>
    <property type="match status" value="1"/>
</dbReference>
<dbReference type="RefSeq" id="WP_123637621.1">
    <property type="nucleotide sequence ID" value="NZ_RJUK01000001.1"/>
</dbReference>
<protein>
    <submittedName>
        <fullName evidence="3">Diadenosine tetraphosphate (Ap4A) HIT family hydrolase</fullName>
    </submittedName>
</protein>
<comment type="caution">
    <text evidence="3">The sequence shown here is derived from an EMBL/GenBank/DDBJ whole genome shotgun (WGS) entry which is preliminary data.</text>
</comment>
<reference evidence="3 4" key="1">
    <citation type="submission" date="2018-11" db="EMBL/GenBank/DDBJ databases">
        <title>Genomic Encyclopedia of Type Strains, Phase IV (KMG-IV): sequencing the most valuable type-strain genomes for metagenomic binning, comparative biology and taxonomic classification.</title>
        <authorList>
            <person name="Goeker M."/>
        </authorList>
    </citation>
    <scope>NUCLEOTIDE SEQUENCE [LARGE SCALE GENOMIC DNA]</scope>
    <source>
        <strain evidence="3 4">DSM 16974</strain>
    </source>
</reference>
<dbReference type="Gene3D" id="3.30.428.10">
    <property type="entry name" value="HIT-like"/>
    <property type="match status" value="1"/>
</dbReference>
<dbReference type="AlphaFoldDB" id="A0A3N1NZR4"/>
<dbReference type="PROSITE" id="PS51084">
    <property type="entry name" value="HIT_2"/>
    <property type="match status" value="1"/>
</dbReference>
<sequence>MFQLHSRLAEDTVPVGRFPLSLLLLSKDANYPWCLLVPLREDVFEIHHLGEWDQQQLMRESCRLAEVMTSVFDADKMNVAALGNVVPQLHVHHIARFETDPAWPQPIWGVKPAAGYSEAQLQDRLDHLRSALVGDDFEVLESLEDLEVDPVDTTGPGDWY</sequence>
<accession>A0A3N1NZR4</accession>
<dbReference type="GO" id="GO:0016787">
    <property type="term" value="F:hydrolase activity"/>
    <property type="evidence" value="ECO:0007669"/>
    <property type="project" value="UniProtKB-KW"/>
</dbReference>
<dbReference type="InterPro" id="IPR011146">
    <property type="entry name" value="HIT-like"/>
</dbReference>
<dbReference type="InterPro" id="IPR036265">
    <property type="entry name" value="HIT-like_sf"/>
</dbReference>
<evidence type="ECO:0000256" key="1">
    <source>
        <dbReference type="PROSITE-ProRule" id="PRU00464"/>
    </source>
</evidence>
<name>A0A3N1NZR4_9GAMM</name>
<evidence type="ECO:0000313" key="3">
    <source>
        <dbReference type="EMBL" id="ROQ20477.1"/>
    </source>
</evidence>
<dbReference type="EMBL" id="RJUK01000001">
    <property type="protein sequence ID" value="ROQ20477.1"/>
    <property type="molecule type" value="Genomic_DNA"/>
</dbReference>
<organism evidence="3 4">
    <name type="scientific">Marinimicrobium koreense</name>
    <dbReference type="NCBI Taxonomy" id="306545"/>
    <lineage>
        <taxon>Bacteria</taxon>
        <taxon>Pseudomonadati</taxon>
        <taxon>Pseudomonadota</taxon>
        <taxon>Gammaproteobacteria</taxon>
        <taxon>Cellvibrionales</taxon>
        <taxon>Cellvibrionaceae</taxon>
        <taxon>Marinimicrobium</taxon>
    </lineage>
</organism>
<dbReference type="PIRSF" id="PIRSF000714">
    <property type="entry name" value="HIT"/>
    <property type="match status" value="1"/>
</dbReference>
<dbReference type="SUPFAM" id="SSF54197">
    <property type="entry name" value="HIT-like"/>
    <property type="match status" value="1"/>
</dbReference>
<evidence type="ECO:0000313" key="4">
    <source>
        <dbReference type="Proteomes" id="UP000273643"/>
    </source>
</evidence>
<gene>
    <name evidence="3" type="ORF">EDC38_1083</name>
</gene>
<dbReference type="Proteomes" id="UP000273643">
    <property type="component" value="Unassembled WGS sequence"/>
</dbReference>
<proteinExistence type="predicted"/>
<comment type="caution">
    <text evidence="1">Lacks conserved residue(s) required for the propagation of feature annotation.</text>
</comment>
<evidence type="ECO:0000259" key="2">
    <source>
        <dbReference type="PROSITE" id="PS51084"/>
    </source>
</evidence>
<keyword evidence="4" id="KW-1185">Reference proteome</keyword>
<feature type="domain" description="HIT" evidence="2">
    <location>
        <begin position="35"/>
        <end position="103"/>
    </location>
</feature>